<dbReference type="Proteomes" id="UP000032180">
    <property type="component" value="Chromosome 8"/>
</dbReference>
<keyword evidence="2" id="KW-0597">Phosphoprotein</keyword>
<dbReference type="PROSITE" id="PS50110">
    <property type="entry name" value="RESPONSE_REGULATORY"/>
    <property type="match status" value="1"/>
</dbReference>
<dbReference type="eggNOG" id="ENOG502RRR6">
    <property type="taxonomic scope" value="Eukaryota"/>
</dbReference>
<evidence type="ECO:0000256" key="1">
    <source>
        <dbReference type="ARBA" id="ARBA00023012"/>
    </source>
</evidence>
<dbReference type="PANTHER" id="PTHR43874">
    <property type="entry name" value="TWO-COMPONENT RESPONSE REGULATOR"/>
    <property type="match status" value="1"/>
</dbReference>
<proteinExistence type="predicted"/>
<dbReference type="GO" id="GO:0000160">
    <property type="term" value="P:phosphorelay signal transduction system"/>
    <property type="evidence" value="ECO:0007669"/>
    <property type="project" value="UniProtKB-KW"/>
</dbReference>
<feature type="modified residue" description="4-aspartylphosphate" evidence="2">
    <location>
        <position position="67"/>
    </location>
</feature>
<reference evidence="5" key="3">
    <citation type="submission" date="2015-04" db="UniProtKB">
        <authorList>
            <consortium name="EnsemblPlants"/>
        </authorList>
    </citation>
    <scope>IDENTIFICATION</scope>
</reference>
<evidence type="ECO:0000313" key="6">
    <source>
        <dbReference type="Proteomes" id="UP000032180"/>
    </source>
</evidence>
<dbReference type="PANTHER" id="PTHR43874:SF123">
    <property type="entry name" value="TWO-COMPONENT RESPONSE REGULATOR ARR14"/>
    <property type="match status" value="1"/>
</dbReference>
<feature type="compositionally biased region" description="Polar residues" evidence="3">
    <location>
        <begin position="395"/>
        <end position="413"/>
    </location>
</feature>
<reference evidence="5 6" key="1">
    <citation type="submission" date="2012-08" db="EMBL/GenBank/DDBJ databases">
        <title>Oryza genome evolution.</title>
        <authorList>
            <person name="Wing R.A."/>
        </authorList>
    </citation>
    <scope>NUCLEOTIDE SEQUENCE</scope>
</reference>
<sequence length="486" mass="53819">MDEEMFSFFPGGLRVMLIADDPQDVRTATAMLSLLNYAVVATHSTAMAGLRALSRDNVMDVQAVICDVHKVISSGFDLRCVVETEFHIPVIYLLSTEQTVAGEDVGFLNRLLQRATYIVRKPLDPDTIRQLWRVVAWSKCSLRERRPSDVVDMRTPYGNYYENDNEDVVSIEEPQVHFKAMRSSGSRKRKLISNIYDNNYRNSIGGAGFSKPPKHWFTRTLRLKRKFEYKYRAKQQKKDMDEHRLLSSDHSMFLQAIRPTLNVPRRNPLIRAGGAGPSCVAGAAFAGGSGAAERLQVPVHQKARRTRNDNAVISINNAAVPAAVQAPAMEEQQMSGGVLVEGPPQMLLMGPFPYQGPLPPAMENHIGMLMAMEKGKSPVVEIPFGQPMDDLLVGESSSGSTGPTMESVSQENVPDQVAPEGDIMFCLESLMGMYGDMLLPTEDAAGSVNVEEGGMEIGWDLDRLENILMDDTNEFVFQDNSLAGKE</sequence>
<dbReference type="EnsemblPlants" id="LPERR08G14190.1">
    <property type="protein sequence ID" value="LPERR08G14190.1"/>
    <property type="gene ID" value="LPERR08G14190"/>
</dbReference>
<keyword evidence="1" id="KW-0902">Two-component regulatory system</keyword>
<dbReference type="InterPro" id="IPR045279">
    <property type="entry name" value="ARR-like"/>
</dbReference>
<evidence type="ECO:0000256" key="3">
    <source>
        <dbReference type="SAM" id="MobiDB-lite"/>
    </source>
</evidence>
<evidence type="ECO:0000313" key="5">
    <source>
        <dbReference type="EnsemblPlants" id="LPERR08G14190.1"/>
    </source>
</evidence>
<feature type="region of interest" description="Disordered" evidence="3">
    <location>
        <begin position="395"/>
        <end position="414"/>
    </location>
</feature>
<protein>
    <recommendedName>
        <fullName evidence="4">Response regulatory domain-containing protein</fullName>
    </recommendedName>
</protein>
<dbReference type="AlphaFoldDB" id="A0A0D9X8L8"/>
<name>A0A0D9X8L8_9ORYZ</name>
<evidence type="ECO:0000259" key="4">
    <source>
        <dbReference type="PROSITE" id="PS50110"/>
    </source>
</evidence>
<accession>A0A0D9X8L8</accession>
<dbReference type="SUPFAM" id="SSF52172">
    <property type="entry name" value="CheY-like"/>
    <property type="match status" value="1"/>
</dbReference>
<keyword evidence="6" id="KW-1185">Reference proteome</keyword>
<dbReference type="InterPro" id="IPR001789">
    <property type="entry name" value="Sig_transdc_resp-reg_receiver"/>
</dbReference>
<reference evidence="6" key="2">
    <citation type="submission" date="2013-12" db="EMBL/GenBank/DDBJ databases">
        <authorList>
            <person name="Yu Y."/>
            <person name="Lee S."/>
            <person name="de Baynast K."/>
            <person name="Wissotski M."/>
            <person name="Liu L."/>
            <person name="Talag J."/>
            <person name="Goicoechea J."/>
            <person name="Angelova A."/>
            <person name="Jetty R."/>
            <person name="Kudrna D."/>
            <person name="Golser W."/>
            <person name="Rivera L."/>
            <person name="Zhang J."/>
            <person name="Wing R."/>
        </authorList>
    </citation>
    <scope>NUCLEOTIDE SEQUENCE</scope>
</reference>
<dbReference type="InterPro" id="IPR011006">
    <property type="entry name" value="CheY-like_superfamily"/>
</dbReference>
<dbReference type="Gramene" id="LPERR08G14190.1">
    <property type="protein sequence ID" value="LPERR08G14190.1"/>
    <property type="gene ID" value="LPERR08G14190"/>
</dbReference>
<dbReference type="Gene3D" id="3.40.50.2300">
    <property type="match status" value="1"/>
</dbReference>
<dbReference type="HOGENOM" id="CLU_027175_0_0_1"/>
<dbReference type="GO" id="GO:0009736">
    <property type="term" value="P:cytokinin-activated signaling pathway"/>
    <property type="evidence" value="ECO:0007669"/>
    <property type="project" value="InterPro"/>
</dbReference>
<organism evidence="5 6">
    <name type="scientific">Leersia perrieri</name>
    <dbReference type="NCBI Taxonomy" id="77586"/>
    <lineage>
        <taxon>Eukaryota</taxon>
        <taxon>Viridiplantae</taxon>
        <taxon>Streptophyta</taxon>
        <taxon>Embryophyta</taxon>
        <taxon>Tracheophyta</taxon>
        <taxon>Spermatophyta</taxon>
        <taxon>Magnoliopsida</taxon>
        <taxon>Liliopsida</taxon>
        <taxon>Poales</taxon>
        <taxon>Poaceae</taxon>
        <taxon>BOP clade</taxon>
        <taxon>Oryzoideae</taxon>
        <taxon>Oryzeae</taxon>
        <taxon>Oryzinae</taxon>
        <taxon>Leersia</taxon>
    </lineage>
</organism>
<feature type="domain" description="Response regulatory" evidence="4">
    <location>
        <begin position="14"/>
        <end position="136"/>
    </location>
</feature>
<dbReference type="STRING" id="77586.A0A0D9X8L8"/>
<evidence type="ECO:0000256" key="2">
    <source>
        <dbReference type="PROSITE-ProRule" id="PRU00169"/>
    </source>
</evidence>